<dbReference type="EMBL" id="JAFITR010000099">
    <property type="protein sequence ID" value="MBN4067277.1"/>
    <property type="molecule type" value="Genomic_DNA"/>
</dbReference>
<name>A0ABS3ARB2_9BACT</name>
<proteinExistence type="predicted"/>
<gene>
    <name evidence="2" type="ORF">JYU14_04255</name>
</gene>
<organism evidence="2 3">
    <name type="scientific">Simkania negevensis</name>
    <dbReference type="NCBI Taxonomy" id="83561"/>
    <lineage>
        <taxon>Bacteria</taxon>
        <taxon>Pseudomonadati</taxon>
        <taxon>Chlamydiota</taxon>
        <taxon>Chlamydiia</taxon>
        <taxon>Parachlamydiales</taxon>
        <taxon>Simkaniaceae</taxon>
        <taxon>Simkania</taxon>
    </lineage>
</organism>
<feature type="chain" id="PRO_5047052997" evidence="1">
    <location>
        <begin position="22"/>
        <end position="133"/>
    </location>
</feature>
<reference evidence="2 3" key="1">
    <citation type="submission" date="2021-02" db="EMBL/GenBank/DDBJ databases">
        <title>Activity-based single-cell genomes from oceanic crustal fluid captures similar information to metagenomic and metatranscriptomic surveys with orders of magnitude less sampling.</title>
        <authorList>
            <person name="D'Angelo T.S."/>
            <person name="Orcutt B.N."/>
        </authorList>
    </citation>
    <scope>NUCLEOTIDE SEQUENCE [LARGE SCALE GENOMIC DNA]</scope>
    <source>
        <strain evidence="2">AH-315-G07</strain>
    </source>
</reference>
<keyword evidence="1" id="KW-0732">Signal</keyword>
<dbReference type="Proteomes" id="UP000722121">
    <property type="component" value="Unassembled WGS sequence"/>
</dbReference>
<protein>
    <submittedName>
        <fullName evidence="2">Uncharacterized protein</fullName>
    </submittedName>
</protein>
<comment type="caution">
    <text evidence="2">The sequence shown here is derived from an EMBL/GenBank/DDBJ whole genome shotgun (WGS) entry which is preliminary data.</text>
</comment>
<evidence type="ECO:0000313" key="2">
    <source>
        <dbReference type="EMBL" id="MBN4067277.1"/>
    </source>
</evidence>
<feature type="signal peptide" evidence="1">
    <location>
        <begin position="1"/>
        <end position="21"/>
    </location>
</feature>
<accession>A0ABS3ARB2</accession>
<keyword evidence="3" id="KW-1185">Reference proteome</keyword>
<evidence type="ECO:0000256" key="1">
    <source>
        <dbReference type="SAM" id="SignalP"/>
    </source>
</evidence>
<sequence length="133" mass="14988">MKQFWMVLFFVSLVGFASVQAASQDPVGCPCKSQWVADRIPNKNPGWEWVQAESLPGVKWLTVNPPHDERQEHSCNTLPPSHAKEGTIVFMPENCSGPPPNKCCQQFCAHHCSSSNPFYCSCFRAYECVKKPR</sequence>
<evidence type="ECO:0000313" key="3">
    <source>
        <dbReference type="Proteomes" id="UP000722121"/>
    </source>
</evidence>